<dbReference type="InterPro" id="IPR004265">
    <property type="entry name" value="Dirigent"/>
</dbReference>
<dbReference type="Proteomes" id="UP000077755">
    <property type="component" value="Chromosome 1"/>
</dbReference>
<evidence type="ECO:0000256" key="1">
    <source>
        <dbReference type="ARBA" id="ARBA00010746"/>
    </source>
</evidence>
<dbReference type="GO" id="GO:0009699">
    <property type="term" value="P:phenylpropanoid biosynthetic process"/>
    <property type="evidence" value="ECO:0007669"/>
    <property type="project" value="UniProtKB-ARBA"/>
</dbReference>
<comment type="function">
    <text evidence="4">Dirigent proteins impart stereoselectivity on the phenoxy radical-coupling reaction, yielding optically active lignans from two molecules of coniferyl alcohol in the biosynthesis of lignans, flavonolignans, and alkaloids and thus plays a central role in plant secondary metabolism.</text>
</comment>
<sequence>MNRPSLYLIMMYVVVVSAAVLAFSCNAADQQPEDVKKWLEQRENHKKITKLHFYFHELRERTSTLVAQANSSATSPTFFGVTYVMDDPLTAGPEFTSEPVGRAQGLYASASKEEAGLVCVFNFVFTNDKYNGSSLSIFGYNPTLRQSRELVVVGGTGVFRMARGVAVLSFVYFDVAGGNATVEYNVIVEHY</sequence>
<dbReference type="GO" id="GO:0048046">
    <property type="term" value="C:apoplast"/>
    <property type="evidence" value="ECO:0007669"/>
    <property type="project" value="UniProtKB-SubCell"/>
</dbReference>
<gene>
    <name evidence="5" type="ORF">DCAR_0103939</name>
</gene>
<protein>
    <recommendedName>
        <fullName evidence="4">Dirigent protein</fullName>
    </recommendedName>
</protein>
<organism evidence="5 6">
    <name type="scientific">Daucus carota subsp. sativus</name>
    <name type="common">Carrot</name>
    <dbReference type="NCBI Taxonomy" id="79200"/>
    <lineage>
        <taxon>Eukaryota</taxon>
        <taxon>Viridiplantae</taxon>
        <taxon>Streptophyta</taxon>
        <taxon>Embryophyta</taxon>
        <taxon>Tracheophyta</taxon>
        <taxon>Spermatophyta</taxon>
        <taxon>Magnoliopsida</taxon>
        <taxon>eudicotyledons</taxon>
        <taxon>Gunneridae</taxon>
        <taxon>Pentapetalae</taxon>
        <taxon>asterids</taxon>
        <taxon>campanulids</taxon>
        <taxon>Apiales</taxon>
        <taxon>Apiaceae</taxon>
        <taxon>Apioideae</taxon>
        <taxon>Scandiceae</taxon>
        <taxon>Daucinae</taxon>
        <taxon>Daucus</taxon>
        <taxon>Daucus sect. Daucus</taxon>
    </lineage>
</organism>
<dbReference type="InterPro" id="IPR044859">
    <property type="entry name" value="Allene_oxi_cyc_Dirigent"/>
</dbReference>
<dbReference type="PANTHER" id="PTHR21495">
    <property type="entry name" value="NUCLEOPORIN-RELATED"/>
    <property type="match status" value="1"/>
</dbReference>
<accession>A0AAF0W7L6</accession>
<keyword evidence="6" id="KW-1185">Reference proteome</keyword>
<comment type="similarity">
    <text evidence="1 4">Belongs to the plant dirigent protein family.</text>
</comment>
<dbReference type="EMBL" id="CP093343">
    <property type="protein sequence ID" value="WOG84755.1"/>
    <property type="molecule type" value="Genomic_DNA"/>
</dbReference>
<feature type="chain" id="PRO_5041777769" description="Dirigent protein" evidence="4">
    <location>
        <begin position="23"/>
        <end position="191"/>
    </location>
</feature>
<feature type="signal peptide" evidence="4">
    <location>
        <begin position="1"/>
        <end position="22"/>
    </location>
</feature>
<name>A0AAF0W7L6_DAUCS</name>
<reference evidence="5" key="1">
    <citation type="journal article" date="2016" name="Nat. Genet.">
        <title>A high-quality carrot genome assembly provides new insights into carotenoid accumulation and asterid genome evolution.</title>
        <authorList>
            <person name="Iorizzo M."/>
            <person name="Ellison S."/>
            <person name="Senalik D."/>
            <person name="Zeng P."/>
            <person name="Satapoomin P."/>
            <person name="Huang J."/>
            <person name="Bowman M."/>
            <person name="Iovene M."/>
            <person name="Sanseverino W."/>
            <person name="Cavagnaro P."/>
            <person name="Yildiz M."/>
            <person name="Macko-Podgorni A."/>
            <person name="Moranska E."/>
            <person name="Grzebelus E."/>
            <person name="Grzebelus D."/>
            <person name="Ashrafi H."/>
            <person name="Zheng Z."/>
            <person name="Cheng S."/>
            <person name="Spooner D."/>
            <person name="Van Deynze A."/>
            <person name="Simon P."/>
        </authorList>
    </citation>
    <scope>NUCLEOTIDE SEQUENCE</scope>
    <source>
        <tissue evidence="5">Leaf</tissue>
    </source>
</reference>
<evidence type="ECO:0000313" key="5">
    <source>
        <dbReference type="EMBL" id="WOG84755.1"/>
    </source>
</evidence>
<keyword evidence="4" id="KW-0732">Signal</keyword>
<dbReference type="Gene3D" id="2.40.480.10">
    <property type="entry name" value="Allene oxide cyclase-like"/>
    <property type="match status" value="1"/>
</dbReference>
<evidence type="ECO:0000256" key="2">
    <source>
        <dbReference type="ARBA" id="ARBA00011738"/>
    </source>
</evidence>
<dbReference type="Pfam" id="PF03018">
    <property type="entry name" value="Dirigent"/>
    <property type="match status" value="1"/>
</dbReference>
<comment type="subunit">
    <text evidence="2 4">Homodimer.</text>
</comment>
<evidence type="ECO:0000256" key="3">
    <source>
        <dbReference type="ARBA" id="ARBA00022525"/>
    </source>
</evidence>
<evidence type="ECO:0000313" key="6">
    <source>
        <dbReference type="Proteomes" id="UP000077755"/>
    </source>
</evidence>
<keyword evidence="4" id="KW-0052">Apoplast</keyword>
<dbReference type="PROSITE" id="PS51257">
    <property type="entry name" value="PROKAR_LIPOPROTEIN"/>
    <property type="match status" value="1"/>
</dbReference>
<proteinExistence type="inferred from homology"/>
<reference evidence="5" key="2">
    <citation type="submission" date="2022-03" db="EMBL/GenBank/DDBJ databases">
        <title>Draft title - Genomic analysis of global carrot germplasm unveils the trajectory of domestication and the origin of high carotenoid orange carrot.</title>
        <authorList>
            <person name="Iorizzo M."/>
            <person name="Ellison S."/>
            <person name="Senalik D."/>
            <person name="Macko-Podgorni A."/>
            <person name="Grzebelus D."/>
            <person name="Bostan H."/>
            <person name="Rolling W."/>
            <person name="Curaba J."/>
            <person name="Simon P."/>
        </authorList>
    </citation>
    <scope>NUCLEOTIDE SEQUENCE</scope>
    <source>
        <tissue evidence="5">Leaf</tissue>
    </source>
</reference>
<comment type="subcellular location">
    <subcellularLocation>
        <location evidence="4">Secreted</location>
        <location evidence="4">Extracellular space</location>
        <location evidence="4">Apoplast</location>
    </subcellularLocation>
</comment>
<keyword evidence="3 4" id="KW-0964">Secreted</keyword>
<evidence type="ECO:0000256" key="4">
    <source>
        <dbReference type="RuleBase" id="RU363099"/>
    </source>
</evidence>
<dbReference type="AlphaFoldDB" id="A0AAF0W7L6"/>